<proteinExistence type="predicted"/>
<dbReference type="InterPro" id="IPR021561">
    <property type="entry name" value="AbiEi_3"/>
</dbReference>
<dbReference type="Pfam" id="PF11459">
    <property type="entry name" value="AbiEi_3"/>
    <property type="match status" value="1"/>
</dbReference>
<evidence type="ECO:0000313" key="3">
    <source>
        <dbReference type="Proteomes" id="UP000603434"/>
    </source>
</evidence>
<sequence>MRNETKSKINRLISQWPRGTPATAFYLNTEGFSHDLLTKYKKSGWVQSFGRGAYILYGDKVEWPGALYALQTQLGLNVHPGGKTALELKGYAHYLTTGKRKVFLYGKQGQVLPNWFKGERLGVDIVMTRTNLFPEDSQEGLSEFKERDFSIKISSPERAAMEMLHLVPGKVGFDEAFLIMENLATLRSEIVQRLLVMCRSIKVRRLFMFMAEKHDHPWVSDLDVARLDLGKGKRMIVPKGRFDKKYQITVPRDYYEEGEG</sequence>
<dbReference type="EMBL" id="JACNJH010000102">
    <property type="protein sequence ID" value="MBC8360735.1"/>
    <property type="molecule type" value="Genomic_DNA"/>
</dbReference>
<feature type="domain" description="Transcriptional regulator AbiEi antitoxin N-terminal" evidence="1">
    <location>
        <begin position="6"/>
        <end position="96"/>
    </location>
</feature>
<evidence type="ECO:0000259" key="1">
    <source>
        <dbReference type="Pfam" id="PF17194"/>
    </source>
</evidence>
<evidence type="ECO:0000313" key="2">
    <source>
        <dbReference type="EMBL" id="MBC8360735.1"/>
    </source>
</evidence>
<dbReference type="Proteomes" id="UP000603434">
    <property type="component" value="Unassembled WGS sequence"/>
</dbReference>
<dbReference type="Pfam" id="PF17194">
    <property type="entry name" value="AbiEi_3_N"/>
    <property type="match status" value="1"/>
</dbReference>
<dbReference type="InterPro" id="IPR033455">
    <property type="entry name" value="AbiEi_3_N"/>
</dbReference>
<name>A0A8J6NL29_9BACT</name>
<comment type="caution">
    <text evidence="2">The sequence shown here is derived from an EMBL/GenBank/DDBJ whole genome shotgun (WGS) entry which is preliminary data.</text>
</comment>
<protein>
    <submittedName>
        <fullName evidence="2">Type IV toxin-antitoxin system AbiEi family antitoxin</fullName>
    </submittedName>
</protein>
<dbReference type="AlphaFoldDB" id="A0A8J6NL29"/>
<accession>A0A8J6NL29</accession>
<gene>
    <name evidence="2" type="ORF">H8E23_05005</name>
</gene>
<reference evidence="2 3" key="1">
    <citation type="submission" date="2020-08" db="EMBL/GenBank/DDBJ databases">
        <title>Bridging the membrane lipid divide: bacteria of the FCB group superphylum have the potential to synthesize archaeal ether lipids.</title>
        <authorList>
            <person name="Villanueva L."/>
            <person name="Von Meijenfeldt F.A.B."/>
            <person name="Westbye A.B."/>
            <person name="Yadav S."/>
            <person name="Hopmans E.C."/>
            <person name="Dutilh B.E."/>
            <person name="Sinninghe Damste J.S."/>
        </authorList>
    </citation>
    <scope>NUCLEOTIDE SEQUENCE [LARGE SCALE GENOMIC DNA]</scope>
    <source>
        <strain evidence="2">NIOZ-UU30</strain>
    </source>
</reference>
<organism evidence="2 3">
    <name type="scientific">Candidatus Desulfatibia profunda</name>
    <dbReference type="NCBI Taxonomy" id="2841695"/>
    <lineage>
        <taxon>Bacteria</taxon>
        <taxon>Pseudomonadati</taxon>
        <taxon>Thermodesulfobacteriota</taxon>
        <taxon>Desulfobacteria</taxon>
        <taxon>Desulfobacterales</taxon>
        <taxon>Desulfobacterales incertae sedis</taxon>
        <taxon>Candidatus Desulfatibia</taxon>
    </lineage>
</organism>